<accession>A0AAE4AT83</accession>
<proteinExistence type="predicted"/>
<feature type="signal peptide" evidence="3">
    <location>
        <begin position="1"/>
        <end position="23"/>
    </location>
</feature>
<evidence type="ECO:0000256" key="1">
    <source>
        <dbReference type="SAM" id="MobiDB-lite"/>
    </source>
</evidence>
<evidence type="ECO:0000313" key="4">
    <source>
        <dbReference type="EMBL" id="MDQ0315897.1"/>
    </source>
</evidence>
<feature type="region of interest" description="Disordered" evidence="1">
    <location>
        <begin position="169"/>
        <end position="194"/>
    </location>
</feature>
<dbReference type="EMBL" id="JAUSUL010000002">
    <property type="protein sequence ID" value="MDQ0315897.1"/>
    <property type="molecule type" value="Genomic_DNA"/>
</dbReference>
<keyword evidence="2" id="KW-0472">Membrane</keyword>
<name>A0AAE4AT83_9HYPH</name>
<feature type="compositionally biased region" description="Basic and acidic residues" evidence="1">
    <location>
        <begin position="169"/>
        <end position="178"/>
    </location>
</feature>
<evidence type="ECO:0000256" key="2">
    <source>
        <dbReference type="SAM" id="Phobius"/>
    </source>
</evidence>
<keyword evidence="3" id="KW-0732">Signal</keyword>
<organism evidence="4 5">
    <name type="scientific">Amorphus orientalis</name>
    <dbReference type="NCBI Taxonomy" id="649198"/>
    <lineage>
        <taxon>Bacteria</taxon>
        <taxon>Pseudomonadati</taxon>
        <taxon>Pseudomonadota</taxon>
        <taxon>Alphaproteobacteria</taxon>
        <taxon>Hyphomicrobiales</taxon>
        <taxon>Amorphaceae</taxon>
        <taxon>Amorphus</taxon>
    </lineage>
</organism>
<dbReference type="AlphaFoldDB" id="A0AAE4AT83"/>
<keyword evidence="2" id="KW-1133">Transmembrane helix</keyword>
<keyword evidence="5" id="KW-1185">Reference proteome</keyword>
<dbReference type="RefSeq" id="WP_306885725.1">
    <property type="nucleotide sequence ID" value="NZ_JAUSUL010000002.1"/>
</dbReference>
<gene>
    <name evidence="4" type="ORF">J2S73_002354</name>
</gene>
<evidence type="ECO:0000313" key="5">
    <source>
        <dbReference type="Proteomes" id="UP001229244"/>
    </source>
</evidence>
<comment type="caution">
    <text evidence="4">The sequence shown here is derived from an EMBL/GenBank/DDBJ whole genome shotgun (WGS) entry which is preliminary data.</text>
</comment>
<evidence type="ECO:0000256" key="3">
    <source>
        <dbReference type="SAM" id="SignalP"/>
    </source>
</evidence>
<keyword evidence="2" id="KW-0812">Transmembrane</keyword>
<protein>
    <submittedName>
        <fullName evidence="4">Uncharacterized protein</fullName>
    </submittedName>
</protein>
<reference evidence="4" key="1">
    <citation type="submission" date="2023-07" db="EMBL/GenBank/DDBJ databases">
        <title>Genomic Encyclopedia of Type Strains, Phase IV (KMG-IV): sequencing the most valuable type-strain genomes for metagenomic binning, comparative biology and taxonomic classification.</title>
        <authorList>
            <person name="Goeker M."/>
        </authorList>
    </citation>
    <scope>NUCLEOTIDE SEQUENCE</scope>
    <source>
        <strain evidence="4">DSM 21202</strain>
    </source>
</reference>
<sequence length="425" mass="48171">MIMRTFIFFLFLSAMLSSHPVTALEPERREVVVVHARVWNGQGYEEVYVPSDKVDIQLLSGAASALAFVRTLEYYWPLSRRSYVDFEKQRETIEGTLLITRDGEKVAEIRPQSYSILYPEGARNGDASLIWGAEAEAARTEHLEAQRDFRRRFVEAQRAHRDYERRLVKSGADRKPGETAEAIPPPPPIPEPSMRLVTEPRVGYRVDLRAGTYRMELRADGRTVPGTSKTLRVVQAEGRAGLVADVVPEERWTRPLAANTEEMRIFARPGTTFYLTLANAERFEEDEYKPVVSPQAKVVPGREMWVRRSQADEDALSLVWADGDTSALERKGFKVDQTRGTGFGYVVRTAAEGESPDLRAFAVEVPDEPSLQRGTLSRPEQPDFRRDIVAVHPRNEMLGLILAFAPVAVFALWRFGRGWSAHRKR</sequence>
<feature type="transmembrane region" description="Helical" evidence="2">
    <location>
        <begin position="397"/>
        <end position="415"/>
    </location>
</feature>
<feature type="chain" id="PRO_5042177345" evidence="3">
    <location>
        <begin position="24"/>
        <end position="425"/>
    </location>
</feature>
<dbReference type="Proteomes" id="UP001229244">
    <property type="component" value="Unassembled WGS sequence"/>
</dbReference>